<reference evidence="1 2" key="1">
    <citation type="submission" date="2012-12" db="EMBL/GenBank/DDBJ databases">
        <title>Whole genome shotgun sequence of Gordonia aichiensis NBRC 108223.</title>
        <authorList>
            <person name="Isaki-Nakamura S."/>
            <person name="Hosoyama A."/>
            <person name="Tsuchikane K."/>
            <person name="Ando Y."/>
            <person name="Baba S."/>
            <person name="Ohji S."/>
            <person name="Hamada M."/>
            <person name="Tamura T."/>
            <person name="Yamazoe A."/>
            <person name="Yamazaki S."/>
            <person name="Fujita N."/>
        </authorList>
    </citation>
    <scope>NUCLEOTIDE SEQUENCE [LARGE SCALE GENOMIC DNA]</scope>
    <source>
        <strain evidence="1 2">NBRC 108223</strain>
    </source>
</reference>
<evidence type="ECO:0000313" key="1">
    <source>
        <dbReference type="EMBL" id="GAC49192.1"/>
    </source>
</evidence>
<comment type="caution">
    <text evidence="1">The sequence shown here is derived from an EMBL/GenBank/DDBJ whole genome shotgun (WGS) entry which is preliminary data.</text>
</comment>
<name>L7KMK9_9ACTN</name>
<protein>
    <recommendedName>
        <fullName evidence="3">SnoaL-like domain-containing protein</fullName>
    </recommendedName>
</protein>
<accession>L7KMK9</accession>
<dbReference type="Proteomes" id="UP000010988">
    <property type="component" value="Unassembled WGS sequence"/>
</dbReference>
<dbReference type="STRING" id="1220583.GOACH_10_01600"/>
<evidence type="ECO:0008006" key="3">
    <source>
        <dbReference type="Google" id="ProtNLM"/>
    </source>
</evidence>
<dbReference type="RefSeq" id="WP_005175097.1">
    <property type="nucleotide sequence ID" value="NZ_BANR01000010.1"/>
</dbReference>
<dbReference type="PANTHER" id="PTHR38436">
    <property type="entry name" value="POLYKETIDE CYCLASE SNOAL-LIKE DOMAIN"/>
    <property type="match status" value="1"/>
</dbReference>
<dbReference type="GO" id="GO:0030638">
    <property type="term" value="P:polyketide metabolic process"/>
    <property type="evidence" value="ECO:0007669"/>
    <property type="project" value="InterPro"/>
</dbReference>
<keyword evidence="2" id="KW-1185">Reference proteome</keyword>
<dbReference type="InterPro" id="IPR032710">
    <property type="entry name" value="NTF2-like_dom_sf"/>
</dbReference>
<dbReference type="PANTHER" id="PTHR38436:SF1">
    <property type="entry name" value="ESTER CYCLASE"/>
    <property type="match status" value="1"/>
</dbReference>
<dbReference type="Pfam" id="PF07366">
    <property type="entry name" value="SnoaL"/>
    <property type="match status" value="1"/>
</dbReference>
<dbReference type="EMBL" id="BANR01000010">
    <property type="protein sequence ID" value="GAC49192.1"/>
    <property type="molecule type" value="Genomic_DNA"/>
</dbReference>
<sequence>MTASARSVTAEKADESTLLAYPQRYLDSWGQRDISVALDVISPEIRWFDPSLPEPLVDTEGARLFYESTWQGFPDITFQPVGSPIVDLDRGLVAHEWRFTGTHTGEGFPPGVPPTGKSFDVPGMDVFRVDANGRAVEIHAYWDVLNLMTQLGLA</sequence>
<proteinExistence type="predicted"/>
<dbReference type="SUPFAM" id="SSF54427">
    <property type="entry name" value="NTF2-like"/>
    <property type="match status" value="1"/>
</dbReference>
<organism evidence="1 2">
    <name type="scientific">Gordonia aichiensis NBRC 108223</name>
    <dbReference type="NCBI Taxonomy" id="1220583"/>
    <lineage>
        <taxon>Bacteria</taxon>
        <taxon>Bacillati</taxon>
        <taxon>Actinomycetota</taxon>
        <taxon>Actinomycetes</taxon>
        <taxon>Mycobacteriales</taxon>
        <taxon>Gordoniaceae</taxon>
        <taxon>Gordonia</taxon>
    </lineage>
</organism>
<dbReference type="OrthoDB" id="8855132at2"/>
<dbReference type="AlphaFoldDB" id="L7KMK9"/>
<dbReference type="Gene3D" id="3.10.450.50">
    <property type="match status" value="1"/>
</dbReference>
<dbReference type="InterPro" id="IPR009959">
    <property type="entry name" value="Cyclase_SnoaL-like"/>
</dbReference>
<dbReference type="eggNOG" id="COG3631">
    <property type="taxonomic scope" value="Bacteria"/>
</dbReference>
<evidence type="ECO:0000313" key="2">
    <source>
        <dbReference type="Proteomes" id="UP000010988"/>
    </source>
</evidence>
<gene>
    <name evidence="1" type="ORF">GOACH_10_01600</name>
</gene>